<feature type="compositionally biased region" description="Acidic residues" evidence="1">
    <location>
        <begin position="459"/>
        <end position="469"/>
    </location>
</feature>
<protein>
    <submittedName>
        <fullName evidence="2">Uncharacterized protein</fullName>
    </submittedName>
</protein>
<keyword evidence="3" id="KW-1185">Reference proteome</keyword>
<feature type="compositionally biased region" description="Acidic residues" evidence="1">
    <location>
        <begin position="374"/>
        <end position="384"/>
    </location>
</feature>
<feature type="compositionally biased region" description="Basic residues" evidence="1">
    <location>
        <begin position="1"/>
        <end position="15"/>
    </location>
</feature>
<dbReference type="Proteomes" id="UP001054945">
    <property type="component" value="Unassembled WGS sequence"/>
</dbReference>
<feature type="compositionally biased region" description="Basic and acidic residues" evidence="1">
    <location>
        <begin position="23"/>
        <end position="33"/>
    </location>
</feature>
<evidence type="ECO:0000313" key="3">
    <source>
        <dbReference type="Proteomes" id="UP001054945"/>
    </source>
</evidence>
<feature type="compositionally biased region" description="Polar residues" evidence="1">
    <location>
        <begin position="69"/>
        <end position="86"/>
    </location>
</feature>
<feature type="compositionally biased region" description="Acidic residues" evidence="1">
    <location>
        <begin position="398"/>
        <end position="408"/>
    </location>
</feature>
<feature type="region of interest" description="Disordered" evidence="1">
    <location>
        <begin position="65"/>
        <end position="141"/>
    </location>
</feature>
<name>A0AAV4SE76_CAEEX</name>
<feature type="region of interest" description="Disordered" evidence="1">
    <location>
        <begin position="153"/>
        <end position="198"/>
    </location>
</feature>
<accession>A0AAV4SE76</accession>
<proteinExistence type="predicted"/>
<feature type="compositionally biased region" description="Basic and acidic residues" evidence="1">
    <location>
        <begin position="110"/>
        <end position="121"/>
    </location>
</feature>
<organism evidence="2 3">
    <name type="scientific">Caerostris extrusa</name>
    <name type="common">Bark spider</name>
    <name type="synonym">Caerostris bankana</name>
    <dbReference type="NCBI Taxonomy" id="172846"/>
    <lineage>
        <taxon>Eukaryota</taxon>
        <taxon>Metazoa</taxon>
        <taxon>Ecdysozoa</taxon>
        <taxon>Arthropoda</taxon>
        <taxon>Chelicerata</taxon>
        <taxon>Arachnida</taxon>
        <taxon>Araneae</taxon>
        <taxon>Araneomorphae</taxon>
        <taxon>Entelegynae</taxon>
        <taxon>Araneoidea</taxon>
        <taxon>Araneidae</taxon>
        <taxon>Caerostris</taxon>
    </lineage>
</organism>
<gene>
    <name evidence="2" type="ORF">CEXT_484931</name>
</gene>
<feature type="compositionally biased region" description="Acidic residues" evidence="1">
    <location>
        <begin position="173"/>
        <end position="183"/>
    </location>
</feature>
<reference evidence="2 3" key="1">
    <citation type="submission" date="2021-06" db="EMBL/GenBank/DDBJ databases">
        <title>Caerostris extrusa draft genome.</title>
        <authorList>
            <person name="Kono N."/>
            <person name="Arakawa K."/>
        </authorList>
    </citation>
    <scope>NUCLEOTIDE SEQUENCE [LARGE SCALE GENOMIC DNA]</scope>
</reference>
<feature type="compositionally biased region" description="Basic and acidic residues" evidence="1">
    <location>
        <begin position="336"/>
        <end position="346"/>
    </location>
</feature>
<feature type="region of interest" description="Disordered" evidence="1">
    <location>
        <begin position="1"/>
        <end position="33"/>
    </location>
</feature>
<feature type="region of interest" description="Disordered" evidence="1">
    <location>
        <begin position="277"/>
        <end position="500"/>
    </location>
</feature>
<dbReference type="AlphaFoldDB" id="A0AAV4SE76"/>
<dbReference type="EMBL" id="BPLR01009541">
    <property type="protein sequence ID" value="GIY32768.1"/>
    <property type="molecule type" value="Genomic_DNA"/>
</dbReference>
<evidence type="ECO:0000313" key="2">
    <source>
        <dbReference type="EMBL" id="GIY32768.1"/>
    </source>
</evidence>
<sequence length="500" mass="56397">MNGQKGKGRFSHVGRRTGVNILEGKRVQKHEDGTDVFQDYWTDSDSENDSNHINDSKSVYTEIRKSKRFSSNVTENTQSSNDLIESSADENASEVSLKTENSWKHQTPRKSIEYNTQEKDNGSLSIAGRSLRGKSGIPHLKARKVSEITITDLEGNDESLEVDNSSMSQTQCEELDSNTEESDDRSTSTTKKNLRGKSINISHDKTRILEVPITNLKVNNESWETGNSKSRTPLKKFEFKRDENDTSSTKKNLRSKLNISHSKIRKVSEVIATDLEENDEPLETDNSRRNRTPRSKLYYNTEESDSKSTEVTDANLEGSNEPLETNSSKKSRTPRKKIEFNIDDNKSVSTAKKKLSKSNISNSETRKVSLVTVEDLEEKDESSESDNSKVKVSLVTVEDLEEKDESSESDNSKCQTPRKKIEFNIDENDNKSTSTAKKKLSKSNISNSKTRKVSLETVEGLEENDESSESDNSKCQTPHKRLDFSKDENDNESTSTAKKN</sequence>
<feature type="compositionally biased region" description="Polar residues" evidence="1">
    <location>
        <begin position="162"/>
        <end position="172"/>
    </location>
</feature>
<evidence type="ECO:0000256" key="1">
    <source>
        <dbReference type="SAM" id="MobiDB-lite"/>
    </source>
</evidence>
<comment type="caution">
    <text evidence="2">The sequence shown here is derived from an EMBL/GenBank/DDBJ whole genome shotgun (WGS) entry which is preliminary data.</text>
</comment>